<comment type="caution">
    <text evidence="1">The sequence shown here is derived from an EMBL/GenBank/DDBJ whole genome shotgun (WGS) entry which is preliminary data.</text>
</comment>
<gene>
    <name evidence="1" type="ORF">QCA50_019804</name>
</gene>
<evidence type="ECO:0000313" key="1">
    <source>
        <dbReference type="EMBL" id="KAK7677210.1"/>
    </source>
</evidence>
<dbReference type="Proteomes" id="UP001385951">
    <property type="component" value="Unassembled WGS sequence"/>
</dbReference>
<accession>A0AAW0FDV6</accession>
<evidence type="ECO:0000313" key="2">
    <source>
        <dbReference type="Proteomes" id="UP001385951"/>
    </source>
</evidence>
<keyword evidence="2" id="KW-1185">Reference proteome</keyword>
<dbReference type="AlphaFoldDB" id="A0AAW0FDV6"/>
<name>A0AAW0FDV6_9APHY</name>
<dbReference type="EMBL" id="JASBNA010000093">
    <property type="protein sequence ID" value="KAK7677210.1"/>
    <property type="molecule type" value="Genomic_DNA"/>
</dbReference>
<organism evidence="1 2">
    <name type="scientific">Cerrena zonata</name>
    <dbReference type="NCBI Taxonomy" id="2478898"/>
    <lineage>
        <taxon>Eukaryota</taxon>
        <taxon>Fungi</taxon>
        <taxon>Dikarya</taxon>
        <taxon>Basidiomycota</taxon>
        <taxon>Agaricomycotina</taxon>
        <taxon>Agaricomycetes</taxon>
        <taxon>Polyporales</taxon>
        <taxon>Cerrenaceae</taxon>
        <taxon>Cerrena</taxon>
    </lineage>
</organism>
<sequence length="87" mass="9897">MLYSRSILASLVYAKVDGRLDRLGTLIGQRSTYDTHFRVRECRDRQRQPVAGGVYPVQITEGHKADMTIIREDLQDPMYLEVSTPAA</sequence>
<protein>
    <submittedName>
        <fullName evidence="1">Uncharacterized protein</fullName>
    </submittedName>
</protein>
<proteinExistence type="predicted"/>
<reference evidence="1 2" key="1">
    <citation type="submission" date="2022-09" db="EMBL/GenBank/DDBJ databases">
        <authorList>
            <person name="Palmer J.M."/>
        </authorList>
    </citation>
    <scope>NUCLEOTIDE SEQUENCE [LARGE SCALE GENOMIC DNA]</scope>
    <source>
        <strain evidence="1 2">DSM 7382</strain>
    </source>
</reference>